<dbReference type="SUPFAM" id="SSF51011">
    <property type="entry name" value="Glycosyl hydrolase domain"/>
    <property type="match status" value="1"/>
</dbReference>
<gene>
    <name evidence="11" type="ORF">BCR33DRAFT_720072</name>
</gene>
<comment type="catalytic activity">
    <reaction evidence="1 8">
        <text>Hydrolysis of terminal, non-reducing alpha-D-galactose residues in alpha-D-galactosides, including galactose oligosaccharides, galactomannans and galactolipids.</text>
        <dbReference type="EC" id="3.2.1.22"/>
    </reaction>
</comment>
<dbReference type="AlphaFoldDB" id="A0A1Y2BXX4"/>
<evidence type="ECO:0000256" key="5">
    <source>
        <dbReference type="ARBA" id="ARBA00022801"/>
    </source>
</evidence>
<proteinExistence type="inferred from homology"/>
<accession>A0A1Y2BXX4</accession>
<dbReference type="OrthoDB" id="5795902at2759"/>
<keyword evidence="5 8" id="KW-0378">Hydrolase</keyword>
<keyword evidence="4" id="KW-0732">Signal</keyword>
<dbReference type="EC" id="3.2.1.22" evidence="3 8"/>
<dbReference type="InterPro" id="IPR000111">
    <property type="entry name" value="Glyco_hydro_27/36_CS"/>
</dbReference>
<dbReference type="InterPro" id="IPR013785">
    <property type="entry name" value="Aldolase_TIM"/>
</dbReference>
<feature type="domain" description="J" evidence="10">
    <location>
        <begin position="356"/>
        <end position="465"/>
    </location>
</feature>
<protein>
    <recommendedName>
        <fullName evidence="3 8">Alpha-galactosidase</fullName>
        <ecNumber evidence="3 8">3.2.1.22</ecNumber>
    </recommendedName>
    <alternativeName>
        <fullName evidence="8">Melibiase</fullName>
    </alternativeName>
</protein>
<dbReference type="InterPro" id="IPR036869">
    <property type="entry name" value="J_dom_sf"/>
</dbReference>
<dbReference type="Pfam" id="PF17801">
    <property type="entry name" value="Melibiase_C"/>
    <property type="match status" value="1"/>
</dbReference>
<dbReference type="InterPro" id="IPR018253">
    <property type="entry name" value="DnaJ_domain_CS"/>
</dbReference>
<evidence type="ECO:0000313" key="12">
    <source>
        <dbReference type="Proteomes" id="UP000193642"/>
    </source>
</evidence>
<feature type="region of interest" description="Disordered" evidence="9">
    <location>
        <begin position="465"/>
        <end position="484"/>
    </location>
</feature>
<dbReference type="InterPro" id="IPR017853">
    <property type="entry name" value="GH"/>
</dbReference>
<evidence type="ECO:0000256" key="4">
    <source>
        <dbReference type="ARBA" id="ARBA00022729"/>
    </source>
</evidence>
<evidence type="ECO:0000256" key="6">
    <source>
        <dbReference type="ARBA" id="ARBA00023157"/>
    </source>
</evidence>
<evidence type="ECO:0000256" key="8">
    <source>
        <dbReference type="RuleBase" id="RU361168"/>
    </source>
</evidence>
<dbReference type="FunFam" id="3.20.20.70:FF:000202">
    <property type="entry name" value="Alpha-galactosidase"/>
    <property type="match status" value="1"/>
</dbReference>
<keyword evidence="12" id="KW-1185">Reference proteome</keyword>
<evidence type="ECO:0000256" key="2">
    <source>
        <dbReference type="ARBA" id="ARBA00009743"/>
    </source>
</evidence>
<evidence type="ECO:0000313" key="11">
    <source>
        <dbReference type="EMBL" id="ORY39622.1"/>
    </source>
</evidence>
<evidence type="ECO:0000259" key="10">
    <source>
        <dbReference type="PROSITE" id="PS50076"/>
    </source>
</evidence>
<evidence type="ECO:0000256" key="9">
    <source>
        <dbReference type="SAM" id="MobiDB-lite"/>
    </source>
</evidence>
<dbReference type="EMBL" id="MCGO01000039">
    <property type="protein sequence ID" value="ORY39622.1"/>
    <property type="molecule type" value="Genomic_DNA"/>
</dbReference>
<dbReference type="Pfam" id="PF16499">
    <property type="entry name" value="Melibiase_2"/>
    <property type="match status" value="1"/>
</dbReference>
<dbReference type="InterPro" id="IPR002241">
    <property type="entry name" value="Glyco_hydro_27"/>
</dbReference>
<dbReference type="Proteomes" id="UP000193642">
    <property type="component" value="Unassembled WGS sequence"/>
</dbReference>
<dbReference type="InterPro" id="IPR013780">
    <property type="entry name" value="Glyco_hydro_b"/>
</dbReference>
<evidence type="ECO:0000256" key="1">
    <source>
        <dbReference type="ARBA" id="ARBA00001255"/>
    </source>
</evidence>
<keyword evidence="6 8" id="KW-1015">Disulfide bond</keyword>
<dbReference type="SUPFAM" id="SSF51445">
    <property type="entry name" value="(Trans)glycosidases"/>
    <property type="match status" value="1"/>
</dbReference>
<dbReference type="PROSITE" id="PS00636">
    <property type="entry name" value="DNAJ_1"/>
    <property type="match status" value="1"/>
</dbReference>
<dbReference type="CDD" id="cd14792">
    <property type="entry name" value="GH27"/>
    <property type="match status" value="1"/>
</dbReference>
<sequence length="499" mass="56796">MGWNSWNRFRCRINEKLIRKQADALVSTGLSKLGYVYVNVDDCWQASRDSDGNIIEDFKAFPSGIKALSDYVHSKGLKFGLYSSAGTQTCEGRPGGLNHELQDARKYSEWKIDYFKYDNCMHEGRGDKTATKSRYGALRDALNATGRPINYALCSWGEVNVWEFGKELGNSWRTTLDIQDSWKSILSIINQNENLHKYAAPGGFNDMDMLEVGNGRMTQEEYRTHFSVWAALKSPLLLGHDLTKTTRKTLEIIGNKRVIAINQDPLGRSAILRIKYRNVFVWVGELVDGDRVLLVMNGGHKTVEVSIDMAIFAVSEKDVRESETYLLETKDLWENNEGTSVATWRNSIVAGRIPYHSVKMYRVSRKNGKFPSLQKAGRILEDIPITVVEYFSFVGYCSSFHRAVLILLPMGTTAGLLLSFAHHPDRTIDLPEEAKIESNQKYVTIQQAYELLKDDKYRREYDQFGSFYTPSPNKSSDTRAYGSAKWDWSVQDPGTRELD</sequence>
<dbReference type="InterPro" id="IPR041233">
    <property type="entry name" value="Melibiase_C"/>
</dbReference>
<dbReference type="Gene3D" id="3.20.20.70">
    <property type="entry name" value="Aldolase class I"/>
    <property type="match status" value="1"/>
</dbReference>
<dbReference type="InterPro" id="IPR001623">
    <property type="entry name" value="DnaJ_domain"/>
</dbReference>
<dbReference type="STRING" id="329046.A0A1Y2BXX4"/>
<dbReference type="Gene3D" id="2.60.40.1180">
    <property type="entry name" value="Golgi alpha-mannosidase II"/>
    <property type="match status" value="1"/>
</dbReference>
<organism evidence="11 12">
    <name type="scientific">Rhizoclosmatium globosum</name>
    <dbReference type="NCBI Taxonomy" id="329046"/>
    <lineage>
        <taxon>Eukaryota</taxon>
        <taxon>Fungi</taxon>
        <taxon>Fungi incertae sedis</taxon>
        <taxon>Chytridiomycota</taxon>
        <taxon>Chytridiomycota incertae sedis</taxon>
        <taxon>Chytridiomycetes</taxon>
        <taxon>Chytridiales</taxon>
        <taxon>Chytriomycetaceae</taxon>
        <taxon>Rhizoclosmatium</taxon>
    </lineage>
</organism>
<dbReference type="PROSITE" id="PS50076">
    <property type="entry name" value="DNAJ_2"/>
    <property type="match status" value="1"/>
</dbReference>
<dbReference type="PRINTS" id="PR00740">
    <property type="entry name" value="GLHYDRLASE27"/>
</dbReference>
<keyword evidence="7 8" id="KW-0326">Glycosidase</keyword>
<comment type="caution">
    <text evidence="11">The sequence shown here is derived from an EMBL/GenBank/DDBJ whole genome shotgun (WGS) entry which is preliminary data.</text>
</comment>
<dbReference type="Gene3D" id="1.10.287.110">
    <property type="entry name" value="DnaJ domain"/>
    <property type="match status" value="1"/>
</dbReference>
<dbReference type="PANTHER" id="PTHR11452">
    <property type="entry name" value="ALPHA-GALACTOSIDASE/ALPHA-N-ACETYLGALACTOSAMINIDASE"/>
    <property type="match status" value="1"/>
</dbReference>
<dbReference type="SUPFAM" id="SSF46565">
    <property type="entry name" value="Chaperone J-domain"/>
    <property type="match status" value="1"/>
</dbReference>
<dbReference type="GO" id="GO:0005995">
    <property type="term" value="P:melibiose catabolic process"/>
    <property type="evidence" value="ECO:0007669"/>
    <property type="project" value="UniProtKB-ARBA"/>
</dbReference>
<reference evidence="11 12" key="1">
    <citation type="submission" date="2016-07" db="EMBL/GenBank/DDBJ databases">
        <title>Pervasive Adenine N6-methylation of Active Genes in Fungi.</title>
        <authorList>
            <consortium name="DOE Joint Genome Institute"/>
            <person name="Mondo S.J."/>
            <person name="Dannebaum R.O."/>
            <person name="Kuo R.C."/>
            <person name="Labutti K."/>
            <person name="Haridas S."/>
            <person name="Kuo A."/>
            <person name="Salamov A."/>
            <person name="Ahrendt S.R."/>
            <person name="Lipzen A."/>
            <person name="Sullivan W."/>
            <person name="Andreopoulos W.B."/>
            <person name="Clum A."/>
            <person name="Lindquist E."/>
            <person name="Daum C."/>
            <person name="Ramamoorthy G.K."/>
            <person name="Gryganskyi A."/>
            <person name="Culley D."/>
            <person name="Magnuson J.K."/>
            <person name="James T.Y."/>
            <person name="O'Malley M.A."/>
            <person name="Stajich J.E."/>
            <person name="Spatafora J.W."/>
            <person name="Visel A."/>
            <person name="Grigoriev I.V."/>
        </authorList>
    </citation>
    <scope>NUCLEOTIDE SEQUENCE [LARGE SCALE GENOMIC DNA]</scope>
    <source>
        <strain evidence="11 12">JEL800</strain>
    </source>
</reference>
<name>A0A1Y2BXX4_9FUNG</name>
<evidence type="ECO:0000256" key="3">
    <source>
        <dbReference type="ARBA" id="ARBA00012755"/>
    </source>
</evidence>
<evidence type="ECO:0000256" key="7">
    <source>
        <dbReference type="ARBA" id="ARBA00023295"/>
    </source>
</evidence>
<dbReference type="PROSITE" id="PS00512">
    <property type="entry name" value="ALPHA_GALACTOSIDASE"/>
    <property type="match status" value="1"/>
</dbReference>
<feature type="compositionally biased region" description="Polar residues" evidence="9">
    <location>
        <begin position="466"/>
        <end position="475"/>
    </location>
</feature>
<dbReference type="GO" id="GO:0004557">
    <property type="term" value="F:alpha-galactosidase activity"/>
    <property type="evidence" value="ECO:0007669"/>
    <property type="project" value="UniProtKB-EC"/>
</dbReference>
<comment type="similarity">
    <text evidence="2 8">Belongs to the glycosyl hydrolase 27 family.</text>
</comment>
<dbReference type="PANTHER" id="PTHR11452:SF75">
    <property type="entry name" value="ALPHA-GALACTOSIDASE MEL1"/>
    <property type="match status" value="1"/>
</dbReference>